<dbReference type="SUPFAM" id="SSF103642">
    <property type="entry name" value="Sec-C motif"/>
    <property type="match status" value="1"/>
</dbReference>
<proteinExistence type="predicted"/>
<keyword evidence="3" id="KW-1185">Reference proteome</keyword>
<gene>
    <name evidence="2" type="ORF">SAMN05216454_10694</name>
</gene>
<evidence type="ECO:0000313" key="3">
    <source>
        <dbReference type="Proteomes" id="UP000199512"/>
    </source>
</evidence>
<feature type="coiled-coil region" evidence="1">
    <location>
        <begin position="252"/>
        <end position="300"/>
    </location>
</feature>
<evidence type="ECO:0000313" key="2">
    <source>
        <dbReference type="EMBL" id="SEN60039.1"/>
    </source>
</evidence>
<name>A0A1H8HV21_9FIRM</name>
<dbReference type="InterPro" id="IPR004027">
    <property type="entry name" value="SEC_C_motif"/>
</dbReference>
<sequence>MLKRNDKCYCGSGKKYKNCCMNKDREEKVEMLNKQALDSKKEKIDKKYTGAIIKLSGYLEELIVGDEKFAKYEEEARKAFFDENMENNMVANRFFASYFSYDYAIGREMTPAVYVANNKRFTNDEKQIIYGCVNSYPSMFEIDSINGREVIIKDVFSNRKFNTLDSKILGEFNVGDYILARPILVEDTFVLIDLTIRIQKETKDLIYKSIMDAFEASKEANPNIGIEYFVMINTLFFYKYMIQLLQASSYSEEEETVELEDAEEVKEVVEKELEEAEETVDEAVEEALEVEEVVEGIEELDEVAKLISSNISEKEVLDEALKLWDIVAKNTEITGSEGGWAAGLEYNYRKSLGETVTQNEVAKAYGVSASTLAKRNKEITALVSDK</sequence>
<protein>
    <submittedName>
        <fullName evidence="2">Helix-turn-helix, Psq domain</fullName>
    </submittedName>
</protein>
<dbReference type="Proteomes" id="UP000199512">
    <property type="component" value="Unassembled WGS sequence"/>
</dbReference>
<dbReference type="AlphaFoldDB" id="A0A1H8HV21"/>
<accession>A0A1H8HV21</accession>
<organism evidence="2 3">
    <name type="scientific">Peptostreptococcus russellii</name>
    <dbReference type="NCBI Taxonomy" id="215200"/>
    <lineage>
        <taxon>Bacteria</taxon>
        <taxon>Bacillati</taxon>
        <taxon>Bacillota</taxon>
        <taxon>Clostridia</taxon>
        <taxon>Peptostreptococcales</taxon>
        <taxon>Peptostreptococcaceae</taxon>
        <taxon>Peptostreptococcus</taxon>
    </lineage>
</organism>
<evidence type="ECO:0000256" key="1">
    <source>
        <dbReference type="SAM" id="Coils"/>
    </source>
</evidence>
<dbReference type="Pfam" id="PF02810">
    <property type="entry name" value="SEC-C"/>
    <property type="match status" value="1"/>
</dbReference>
<reference evidence="2 3" key="1">
    <citation type="submission" date="2016-10" db="EMBL/GenBank/DDBJ databases">
        <authorList>
            <person name="de Groot N.N."/>
        </authorList>
    </citation>
    <scope>NUCLEOTIDE SEQUENCE [LARGE SCALE GENOMIC DNA]</scope>
    <source>
        <strain evidence="2 3">Calf135</strain>
    </source>
</reference>
<dbReference type="OrthoDB" id="6399948at2"/>
<dbReference type="EMBL" id="FODF01000006">
    <property type="protein sequence ID" value="SEN60039.1"/>
    <property type="molecule type" value="Genomic_DNA"/>
</dbReference>
<dbReference type="Pfam" id="PF25948">
    <property type="entry name" value="DUF7986"/>
    <property type="match status" value="1"/>
</dbReference>
<dbReference type="STRING" id="215200.SAMN05216454_10694"/>
<dbReference type="Gene3D" id="3.10.450.50">
    <property type="match status" value="1"/>
</dbReference>
<dbReference type="RefSeq" id="WP_091975419.1">
    <property type="nucleotide sequence ID" value="NZ_FODF01000006.1"/>
</dbReference>
<keyword evidence="1" id="KW-0175">Coiled coil</keyword>
<dbReference type="InterPro" id="IPR058292">
    <property type="entry name" value="DUF7986"/>
</dbReference>